<evidence type="ECO:0000256" key="1">
    <source>
        <dbReference type="ARBA" id="ARBA00022723"/>
    </source>
</evidence>
<dbReference type="EMBL" id="GL378336">
    <property type="protein sequence ID" value="EFJ49176.1"/>
    <property type="molecule type" value="Genomic_DNA"/>
</dbReference>
<evidence type="ECO:0000256" key="3">
    <source>
        <dbReference type="ARBA" id="ARBA00022833"/>
    </source>
</evidence>
<protein>
    <submittedName>
        <fullName evidence="5">Zygote-specific protein</fullName>
    </submittedName>
</protein>
<evidence type="ECO:0000259" key="4">
    <source>
        <dbReference type="PROSITE" id="PS51292"/>
    </source>
</evidence>
<reference evidence="5 6" key="1">
    <citation type="journal article" date="2010" name="Science">
        <title>Genomic analysis of organismal complexity in the multicellular green alga Volvox carteri.</title>
        <authorList>
            <person name="Prochnik S.E."/>
            <person name="Umen J."/>
            <person name="Nedelcu A.M."/>
            <person name="Hallmann A."/>
            <person name="Miller S.M."/>
            <person name="Nishii I."/>
            <person name="Ferris P."/>
            <person name="Kuo A."/>
            <person name="Mitros T."/>
            <person name="Fritz-Laylin L.K."/>
            <person name="Hellsten U."/>
            <person name="Chapman J."/>
            <person name="Simakov O."/>
            <person name="Rensing S.A."/>
            <person name="Terry A."/>
            <person name="Pangilinan J."/>
            <person name="Kapitonov V."/>
            <person name="Jurka J."/>
            <person name="Salamov A."/>
            <person name="Shapiro H."/>
            <person name="Schmutz J."/>
            <person name="Grimwood J."/>
            <person name="Lindquist E."/>
            <person name="Lucas S."/>
            <person name="Grigoriev I.V."/>
            <person name="Schmitt R."/>
            <person name="Kirk D."/>
            <person name="Rokhsar D.S."/>
        </authorList>
    </citation>
    <scope>NUCLEOTIDE SEQUENCE [LARGE SCALE GENOMIC DNA]</scope>
    <source>
        <strain evidence="6">f. Nagariensis / Eve</strain>
    </source>
</reference>
<dbReference type="AlphaFoldDB" id="D8TTC4"/>
<dbReference type="SMART" id="SM00744">
    <property type="entry name" value="RINGv"/>
    <property type="match status" value="1"/>
</dbReference>
<evidence type="ECO:0000256" key="2">
    <source>
        <dbReference type="ARBA" id="ARBA00022771"/>
    </source>
</evidence>
<organism evidence="6">
    <name type="scientific">Volvox carteri f. nagariensis</name>
    <dbReference type="NCBI Taxonomy" id="3068"/>
    <lineage>
        <taxon>Eukaryota</taxon>
        <taxon>Viridiplantae</taxon>
        <taxon>Chlorophyta</taxon>
        <taxon>core chlorophytes</taxon>
        <taxon>Chlorophyceae</taxon>
        <taxon>CS clade</taxon>
        <taxon>Chlamydomonadales</taxon>
        <taxon>Volvocaceae</taxon>
        <taxon>Volvox</taxon>
    </lineage>
</organism>
<evidence type="ECO:0000313" key="6">
    <source>
        <dbReference type="Proteomes" id="UP000001058"/>
    </source>
</evidence>
<dbReference type="PROSITE" id="PS51292">
    <property type="entry name" value="ZF_RING_CH"/>
    <property type="match status" value="1"/>
</dbReference>
<name>D8TTC4_VOLCA</name>
<dbReference type="Proteomes" id="UP000001058">
    <property type="component" value="Unassembled WGS sequence"/>
</dbReference>
<dbReference type="InterPro" id="IPR011016">
    <property type="entry name" value="Znf_RING-CH"/>
</dbReference>
<dbReference type="InterPro" id="IPR013083">
    <property type="entry name" value="Znf_RING/FYVE/PHD"/>
</dbReference>
<keyword evidence="2" id="KW-0863">Zinc-finger</keyword>
<sequence length="156" mass="17130">EESCWICLEGTEKGPLERPCPCPRLVHRDCLGRWRLQSAGRRQENLCRFCGYSLPGLEESLTPAHLRATRVVTYMAIIHKNQALPVRPGAEGMAEFRARVRCLFGIPPDKQFNVSFECMAPSTGEVLVMNGMACFDAAVTCAAISAKKRAVGEGCG</sequence>
<dbReference type="OrthoDB" id="542746at2759"/>
<dbReference type="KEGG" id="vcn:VOLCADRAFT_46690"/>
<feature type="non-terminal residue" evidence="5">
    <location>
        <position position="156"/>
    </location>
</feature>
<evidence type="ECO:0000313" key="5">
    <source>
        <dbReference type="EMBL" id="EFJ49176.1"/>
    </source>
</evidence>
<keyword evidence="3" id="KW-0862">Zinc</keyword>
<keyword evidence="6" id="KW-1185">Reference proteome</keyword>
<dbReference type="GO" id="GO:0008270">
    <property type="term" value="F:zinc ion binding"/>
    <property type="evidence" value="ECO:0007669"/>
    <property type="project" value="UniProtKB-KW"/>
</dbReference>
<gene>
    <name evidence="5" type="primary">zysA</name>
    <name evidence="5" type="ORF">VOLCADRAFT_46690</name>
</gene>
<dbReference type="GeneID" id="9618795"/>
<keyword evidence="1" id="KW-0479">Metal-binding</keyword>
<dbReference type="Pfam" id="PF12906">
    <property type="entry name" value="RINGv"/>
    <property type="match status" value="1"/>
</dbReference>
<dbReference type="SUPFAM" id="SSF57850">
    <property type="entry name" value="RING/U-box"/>
    <property type="match status" value="1"/>
</dbReference>
<feature type="non-terminal residue" evidence="5">
    <location>
        <position position="1"/>
    </location>
</feature>
<feature type="domain" description="RING-CH-type" evidence="4">
    <location>
        <begin position="1"/>
        <end position="57"/>
    </location>
</feature>
<proteinExistence type="predicted"/>
<dbReference type="InParanoid" id="D8TTC4"/>
<dbReference type="Gene3D" id="3.30.40.10">
    <property type="entry name" value="Zinc/RING finger domain, C3HC4 (zinc finger)"/>
    <property type="match status" value="1"/>
</dbReference>
<dbReference type="RefSeq" id="XP_002949624.1">
    <property type="nucleotide sequence ID" value="XM_002949578.1"/>
</dbReference>
<accession>D8TTC4</accession>